<dbReference type="CDD" id="cd00054">
    <property type="entry name" value="EGF_CA"/>
    <property type="match status" value="8"/>
</dbReference>
<feature type="domain" description="EGF-like" evidence="13">
    <location>
        <begin position="1543"/>
        <end position="1588"/>
    </location>
</feature>
<feature type="domain" description="EGF-like" evidence="13">
    <location>
        <begin position="948"/>
        <end position="987"/>
    </location>
</feature>
<accession>A0A210R4R5</accession>
<evidence type="ECO:0000256" key="11">
    <source>
        <dbReference type="PROSITE-ProRule" id="PRU00076"/>
    </source>
</evidence>
<dbReference type="InterPro" id="IPR009030">
    <property type="entry name" value="Growth_fac_rcpt_cys_sf"/>
</dbReference>
<dbReference type="SUPFAM" id="SSF82895">
    <property type="entry name" value="TSP-1 type 1 repeat"/>
    <property type="match status" value="1"/>
</dbReference>
<dbReference type="GO" id="GO:0007160">
    <property type="term" value="P:cell-matrix adhesion"/>
    <property type="evidence" value="ECO:0007669"/>
    <property type="project" value="InterPro"/>
</dbReference>
<evidence type="ECO:0000256" key="9">
    <source>
        <dbReference type="ARBA" id="ARBA00023157"/>
    </source>
</evidence>
<dbReference type="InterPro" id="IPR003886">
    <property type="entry name" value="NIDO_dom"/>
</dbReference>
<dbReference type="InterPro" id="IPR000742">
    <property type="entry name" value="EGF"/>
</dbReference>
<comment type="caution">
    <text evidence="11">Lacks conserved residue(s) required for the propagation of feature annotation.</text>
</comment>
<dbReference type="GO" id="GO:0005509">
    <property type="term" value="F:calcium ion binding"/>
    <property type="evidence" value="ECO:0007669"/>
    <property type="project" value="InterPro"/>
</dbReference>
<keyword evidence="12" id="KW-0812">Transmembrane</keyword>
<feature type="domain" description="EGF-like" evidence="13">
    <location>
        <begin position="1031"/>
        <end position="1073"/>
    </location>
</feature>
<sequence>MCNCMTGYTSSGDLKTCHDIDECSSSSTSDCDAAERADCVNNNGSYTCACKTGYNGDGRTCREERLVPFLNDTKITGAYSDYICLEFAVPIGDYYQPCMYVTKSGLILFSEVHSGNKNSGIRRTYSNPAADFPFLQQSNLQEKEAVAVYWANMQTGIGNVTNQGVYYRVYSSSVTSENAVIVSVAGDVQTALSNSFAAKAMVVFTWYKMQYPVTGEEVTFQAILMTDFINTNVLLKYQEMHWNILTGSMTFYPATIGLSRNMASYMYPFSFLSISTDANKDKLVFIQTPDLVDPTSSALGNLNDNFFYKIGSKKGQFVLKLSDNSGSTLQKSLKCHNWLQTDLADMTHPLNDTSDASTCPSSVSMFPPSTYSLLVNSRIPSGVDCYVNIAASDASSSSPQSKRCCYQSNGIITNIQSANCVNTYQRHLASAQALDDAACDYCCASDIMSYTTREMCNEFVTRRPIGTSASYANGANAACRGDPHFSSLDGVPFTFNGRGDFIMLNSTTFRFLARLDAYVKDGIEQVATILRALIAKQVTPASDTVEFRLNDTTAALEISRNGVLTEVTSTSFWTEVTITMPTTLDSANNTVTTYYMAFSSGAVIGASVSNGLIQLSVNGPSTMKGTFEGVLGNFNDNQEDDFADPAGNVLSGGSSATEEQIYDTLIHCKFCWSTANVNWTLFTDANGNPEFITVNSSIRPMFFVSNLTVMFPNDTERSLAISTCYGLGPEDPDPTQRKECYFDFKVTGDSSLAQATSAAKAETESNRANLENFPPVASTENVTLHVTINTNYSSLYTLMATDANNDSISFAIDPLKTSSGVAIDNVTGVISWYNIPDTSLSITVIISDGKTSSVWTPTIYLCKCVGTGTTCDFANSGSGLFEIVPCICGPGLEGTFCETDIDGCAGQYCFHGVLCTDIAAAEVAAAGAEATCAACPFGLTGDGRTCTEVNECLVYTPCDHNCQDLVGGYSCSCNAGFDLQADLRSCVDSDECLKGTDLCNTANTQCRNTNGTYACDCLSGYAYKSFLECQDINECITGAFTCPNNSRCSNTVGGYTCDCNFGYERDEQLNTCIEINECLQKNTCEQKCVDGVGIYTCECLPGFVLDADARTCNANGTCTAGEIQACDGGSSQSKCSPDPVNGGTTCACPSGFALNSSNFCEDINECLSSSGVCDAVSSTCNNTEGGYVCDCKTGFSPVSDTCTDINECTGGTHTCNAPGYCINIAGSFGCKCPDGMFLLADGRTCQNIDECTLGTDNCDSEKGVCTDQTPGYSCTCASGYTGDGFTCVDYNECAQSNKGGCSQRCMNSIGAHSCSCFDGYTLANDGTTCEDINECQAAGGHDCFSVDYCTNNNGSFACSCPTNFTLKGDGRTSLYQCSDNHGCSYRCGMINSVETCLCEAGYQLDAATNKICEDINECSNSSLHSCELSNNVRCNNLNGSFECICVNSSYSQVERGRCEDVDECLAQTFTCGANSKCVNAEPEYACTCLVGYADIGGTCQDLDECQLGTDNCNGTTGDCTNIPGGFTCACKTGYSGNGIICSDINECLLGTDSCDPRSSRGSCTNTVGSYNCNCTSGYLLASNGYTCIDVDECTLNTDNCDFKCNNIDGGYYCTCDTGYRLALDQSSCIDVDECATLSPCDSNNGACNNTQGSYTCNCINQYTLGPGNTCTDRDGMWTEWGNWSTCSVDCGPGTQTKTRNCTNPTREGFGADCAAPGSETMSCDTPCYPNAVEQTNGVVVNFNGVTVAQLGAITSSFKQTIADTLGTFCNYNTSNVQLCCNTTKNYTPNPSSPLTFTTSSDIAFGAGYPRTSSSGSGVDVLLVVKYVMSSPLCSAAAAAPSRRKRAVGVTLTGLEEALTQELLQSIINNPVLQQNIATAIETQVNAVLGQTVNVTVDSVQLVTTTTTTTTTQTTPTSTGRGTKVWVIVVATIGAIVGVIIIVVVIVVLLKL</sequence>
<feature type="disulfide bond" evidence="11">
    <location>
        <begin position="31"/>
        <end position="48"/>
    </location>
</feature>
<feature type="disulfide bond" evidence="11">
    <location>
        <begin position="952"/>
        <end position="962"/>
    </location>
</feature>
<evidence type="ECO:0000256" key="3">
    <source>
        <dbReference type="ARBA" id="ARBA00022525"/>
    </source>
</evidence>
<dbReference type="InterPro" id="IPR000884">
    <property type="entry name" value="TSP1_rpt"/>
</dbReference>
<dbReference type="Pfam" id="PF12662">
    <property type="entry name" value="cEGF"/>
    <property type="match status" value="1"/>
</dbReference>
<evidence type="ECO:0000256" key="7">
    <source>
        <dbReference type="ARBA" id="ARBA00022837"/>
    </source>
</evidence>
<feature type="domain" description="VWFD" evidence="14">
    <location>
        <begin position="475"/>
        <end position="669"/>
    </location>
</feature>
<dbReference type="SUPFAM" id="SSF57196">
    <property type="entry name" value="EGF/Laminin"/>
    <property type="match status" value="5"/>
</dbReference>
<dbReference type="PROSITE" id="PS50092">
    <property type="entry name" value="TSP1"/>
    <property type="match status" value="1"/>
</dbReference>
<keyword evidence="10" id="KW-0325">Glycoprotein</keyword>
<evidence type="ECO:0000259" key="14">
    <source>
        <dbReference type="PROSITE" id="PS51233"/>
    </source>
</evidence>
<dbReference type="PROSITE" id="PS01186">
    <property type="entry name" value="EGF_2"/>
    <property type="match status" value="10"/>
</dbReference>
<dbReference type="SMART" id="SM00209">
    <property type="entry name" value="TSP1"/>
    <property type="match status" value="1"/>
</dbReference>
<feature type="domain" description="EGF-like" evidence="13">
    <location>
        <begin position="1630"/>
        <end position="1671"/>
    </location>
</feature>
<evidence type="ECO:0000256" key="1">
    <source>
        <dbReference type="ARBA" id="ARBA00004370"/>
    </source>
</evidence>
<feature type="domain" description="EGF-like" evidence="13">
    <location>
        <begin position="1074"/>
        <end position="1113"/>
    </location>
</feature>
<feature type="domain" description="EGF-like" evidence="13">
    <location>
        <begin position="1162"/>
        <end position="1203"/>
    </location>
</feature>
<dbReference type="Pfam" id="PF06119">
    <property type="entry name" value="NIDO"/>
    <property type="match status" value="1"/>
</dbReference>
<evidence type="ECO:0000259" key="13">
    <source>
        <dbReference type="PROSITE" id="PS50026"/>
    </source>
</evidence>
<dbReference type="Gene3D" id="2.10.25.10">
    <property type="entry name" value="Laminin"/>
    <property type="match status" value="17"/>
</dbReference>
<dbReference type="SMART" id="SM00179">
    <property type="entry name" value="EGF_CA"/>
    <property type="match status" value="16"/>
</dbReference>
<evidence type="ECO:0000256" key="6">
    <source>
        <dbReference type="ARBA" id="ARBA00022737"/>
    </source>
</evidence>
<feature type="domain" description="EGF-like" evidence="13">
    <location>
        <begin position="1460"/>
        <end position="1500"/>
    </location>
</feature>
<feature type="domain" description="EGF-like" evidence="13">
    <location>
        <begin position="1501"/>
        <end position="1542"/>
    </location>
</feature>
<name>A0A210R4R5_MIZYE</name>
<dbReference type="InterPro" id="IPR018097">
    <property type="entry name" value="EGF_Ca-bd_CS"/>
</dbReference>
<dbReference type="GO" id="GO:0016020">
    <property type="term" value="C:membrane"/>
    <property type="evidence" value="ECO:0007669"/>
    <property type="project" value="UniProtKB-SubCell"/>
</dbReference>
<dbReference type="InterPro" id="IPR001846">
    <property type="entry name" value="VWF_type-D"/>
</dbReference>
<keyword evidence="5" id="KW-0732">Signal</keyword>
<dbReference type="InterPro" id="IPR049883">
    <property type="entry name" value="NOTCH1_EGF-like"/>
</dbReference>
<keyword evidence="12" id="KW-1133">Transmembrane helix</keyword>
<feature type="domain" description="EGF-like" evidence="13">
    <location>
        <begin position="988"/>
        <end position="1030"/>
    </location>
</feature>
<dbReference type="InterPro" id="IPR000152">
    <property type="entry name" value="EGF-type_Asp/Asn_hydroxyl_site"/>
</dbReference>
<comment type="caution">
    <text evidence="15">The sequence shown here is derived from an EMBL/GenBank/DDBJ whole genome shotgun (WGS) entry which is preliminary data.</text>
</comment>
<feature type="transmembrane region" description="Helical" evidence="12">
    <location>
        <begin position="1924"/>
        <end position="1949"/>
    </location>
</feature>
<dbReference type="SMART" id="SM00539">
    <property type="entry name" value="NIDO"/>
    <property type="match status" value="1"/>
</dbReference>
<feature type="disulfide bond" evidence="11">
    <location>
        <begin position="1078"/>
        <end position="1088"/>
    </location>
</feature>
<dbReference type="PROSITE" id="PS51233">
    <property type="entry name" value="VWFD"/>
    <property type="match status" value="1"/>
</dbReference>
<feature type="domain" description="EGF-like" evidence="13">
    <location>
        <begin position="1204"/>
        <end position="1246"/>
    </location>
</feature>
<keyword evidence="3" id="KW-0964">Secreted</keyword>
<evidence type="ECO:0000256" key="12">
    <source>
        <dbReference type="SAM" id="Phobius"/>
    </source>
</evidence>
<keyword evidence="8 12" id="KW-0472">Membrane</keyword>
<dbReference type="Pfam" id="PF07645">
    <property type="entry name" value="EGF_CA"/>
    <property type="match status" value="14"/>
</dbReference>
<keyword evidence="7" id="KW-0106">Calcium</keyword>
<keyword evidence="6" id="KW-0677">Repeat</keyword>
<dbReference type="PANTHER" id="PTHR24039">
    <property type="entry name" value="FIBRILLIN-RELATED"/>
    <property type="match status" value="1"/>
</dbReference>
<comment type="subcellular location">
    <subcellularLocation>
        <location evidence="1">Membrane</location>
    </subcellularLocation>
    <subcellularLocation>
        <location evidence="2">Secreted</location>
    </subcellularLocation>
</comment>
<proteinExistence type="predicted"/>
<dbReference type="PROSITE" id="PS50026">
    <property type="entry name" value="EGF_3"/>
    <property type="match status" value="12"/>
</dbReference>
<reference evidence="15 16" key="1">
    <citation type="journal article" date="2017" name="Nat. Ecol. Evol.">
        <title>Scallop genome provides insights into evolution of bilaterian karyotype and development.</title>
        <authorList>
            <person name="Wang S."/>
            <person name="Zhang J."/>
            <person name="Jiao W."/>
            <person name="Li J."/>
            <person name="Xun X."/>
            <person name="Sun Y."/>
            <person name="Guo X."/>
            <person name="Huan P."/>
            <person name="Dong B."/>
            <person name="Zhang L."/>
            <person name="Hu X."/>
            <person name="Sun X."/>
            <person name="Wang J."/>
            <person name="Zhao C."/>
            <person name="Wang Y."/>
            <person name="Wang D."/>
            <person name="Huang X."/>
            <person name="Wang R."/>
            <person name="Lv J."/>
            <person name="Li Y."/>
            <person name="Zhang Z."/>
            <person name="Liu B."/>
            <person name="Lu W."/>
            <person name="Hui Y."/>
            <person name="Liang J."/>
            <person name="Zhou Z."/>
            <person name="Hou R."/>
            <person name="Li X."/>
            <person name="Liu Y."/>
            <person name="Li H."/>
            <person name="Ning X."/>
            <person name="Lin Y."/>
            <person name="Zhao L."/>
            <person name="Xing Q."/>
            <person name="Dou J."/>
            <person name="Li Y."/>
            <person name="Mao J."/>
            <person name="Guo H."/>
            <person name="Dou H."/>
            <person name="Li T."/>
            <person name="Mu C."/>
            <person name="Jiang W."/>
            <person name="Fu Q."/>
            <person name="Fu X."/>
            <person name="Miao Y."/>
            <person name="Liu J."/>
            <person name="Yu Q."/>
            <person name="Li R."/>
            <person name="Liao H."/>
            <person name="Li X."/>
            <person name="Kong Y."/>
            <person name="Jiang Z."/>
            <person name="Chourrout D."/>
            <person name="Li R."/>
            <person name="Bao Z."/>
        </authorList>
    </citation>
    <scope>NUCLEOTIDE SEQUENCE [LARGE SCALE GENOMIC DNA]</scope>
    <source>
        <strain evidence="15 16">PY_sf001</strain>
    </source>
</reference>
<dbReference type="Gene3D" id="2.20.100.10">
    <property type="entry name" value="Thrombospondin type-1 (TSP1) repeat"/>
    <property type="match status" value="1"/>
</dbReference>
<evidence type="ECO:0000256" key="2">
    <source>
        <dbReference type="ARBA" id="ARBA00004613"/>
    </source>
</evidence>
<dbReference type="SUPFAM" id="SSF57184">
    <property type="entry name" value="Growth factor receptor domain"/>
    <property type="match status" value="4"/>
</dbReference>
<dbReference type="PROSITE" id="PS01187">
    <property type="entry name" value="EGF_CA"/>
    <property type="match status" value="5"/>
</dbReference>
<keyword evidence="16" id="KW-1185">Reference proteome</keyword>
<dbReference type="EMBL" id="NEDP02000459">
    <property type="protein sequence ID" value="OWF55878.1"/>
    <property type="molecule type" value="Genomic_DNA"/>
</dbReference>
<dbReference type="GO" id="GO:0005576">
    <property type="term" value="C:extracellular region"/>
    <property type="evidence" value="ECO:0007669"/>
    <property type="project" value="UniProtKB-SubCell"/>
</dbReference>
<dbReference type="FunFam" id="2.10.25.10:FF:000038">
    <property type="entry name" value="Fibrillin 2"/>
    <property type="match status" value="4"/>
</dbReference>
<keyword evidence="4 11" id="KW-0245">EGF-like domain</keyword>
<dbReference type="STRING" id="6573.A0A210R4R5"/>
<evidence type="ECO:0000256" key="8">
    <source>
        <dbReference type="ARBA" id="ARBA00023136"/>
    </source>
</evidence>
<feature type="domain" description="EGF-like" evidence="13">
    <location>
        <begin position="1247"/>
        <end position="1286"/>
    </location>
</feature>
<protein>
    <submittedName>
        <fullName evidence="15">Fibrillin-3</fullName>
    </submittedName>
</protein>
<dbReference type="PANTHER" id="PTHR24039:SF53">
    <property type="entry name" value="EGF-LIKE DOMAIN-CONTAINING PROTEIN"/>
    <property type="match status" value="1"/>
</dbReference>
<dbReference type="OrthoDB" id="6287223at2759"/>
<feature type="domain" description="EGF-like" evidence="13">
    <location>
        <begin position="19"/>
        <end position="62"/>
    </location>
</feature>
<evidence type="ECO:0000256" key="4">
    <source>
        <dbReference type="ARBA" id="ARBA00022536"/>
    </source>
</evidence>
<dbReference type="Pfam" id="PF00090">
    <property type="entry name" value="TSP_1"/>
    <property type="match status" value="1"/>
</dbReference>
<dbReference type="Proteomes" id="UP000242188">
    <property type="component" value="Unassembled WGS sequence"/>
</dbReference>
<dbReference type="InterPro" id="IPR001881">
    <property type="entry name" value="EGF-like_Ca-bd_dom"/>
</dbReference>
<evidence type="ECO:0000256" key="5">
    <source>
        <dbReference type="ARBA" id="ARBA00022729"/>
    </source>
</evidence>
<organism evidence="15 16">
    <name type="scientific">Mizuhopecten yessoensis</name>
    <name type="common">Japanese scallop</name>
    <name type="synonym">Patinopecten yessoensis</name>
    <dbReference type="NCBI Taxonomy" id="6573"/>
    <lineage>
        <taxon>Eukaryota</taxon>
        <taxon>Metazoa</taxon>
        <taxon>Spiralia</taxon>
        <taxon>Lophotrochozoa</taxon>
        <taxon>Mollusca</taxon>
        <taxon>Bivalvia</taxon>
        <taxon>Autobranchia</taxon>
        <taxon>Pteriomorphia</taxon>
        <taxon>Pectinida</taxon>
        <taxon>Pectinoidea</taxon>
        <taxon>Pectinidae</taxon>
        <taxon>Mizuhopecten</taxon>
    </lineage>
</organism>
<evidence type="ECO:0000313" key="15">
    <source>
        <dbReference type="EMBL" id="OWF55878.1"/>
    </source>
</evidence>
<dbReference type="SMART" id="SM00181">
    <property type="entry name" value="EGF"/>
    <property type="match status" value="19"/>
</dbReference>
<gene>
    <name evidence="15" type="ORF">KP79_PYT11658</name>
</gene>
<evidence type="ECO:0000313" key="16">
    <source>
        <dbReference type="Proteomes" id="UP000242188"/>
    </source>
</evidence>
<dbReference type="PROSITE" id="PS00010">
    <property type="entry name" value="ASX_HYDROXYL"/>
    <property type="match status" value="12"/>
</dbReference>
<dbReference type="InterPro" id="IPR036383">
    <property type="entry name" value="TSP1_rpt_sf"/>
</dbReference>
<evidence type="ECO:0000256" key="10">
    <source>
        <dbReference type="ARBA" id="ARBA00023180"/>
    </source>
</evidence>
<dbReference type="FunFam" id="2.10.25.10:FF:000037">
    <property type="entry name" value="Signal peptide, CUB domain and EGF-like domain-containing 2"/>
    <property type="match status" value="1"/>
</dbReference>
<dbReference type="FunFam" id="2.10.25.10:FF:000014">
    <property type="entry name" value="Latent-transforming growth factor beta-binding protein 3"/>
    <property type="match status" value="1"/>
</dbReference>
<keyword evidence="9 11" id="KW-1015">Disulfide bond</keyword>
<dbReference type="FunFam" id="2.10.25.10:FF:000005">
    <property type="entry name" value="Fibrillin 2"/>
    <property type="match status" value="1"/>
</dbReference>
<dbReference type="InterPro" id="IPR026823">
    <property type="entry name" value="cEGF"/>
</dbReference>